<comment type="subcellular location">
    <subcellularLocation>
        <location evidence="2">Cytoplasm</location>
    </subcellularLocation>
    <subcellularLocation>
        <location evidence="1">Nucleus</location>
    </subcellularLocation>
</comment>
<feature type="non-terminal residue" evidence="6">
    <location>
        <position position="1"/>
    </location>
</feature>
<evidence type="ECO:0000256" key="5">
    <source>
        <dbReference type="SAM" id="MobiDB-lite"/>
    </source>
</evidence>
<dbReference type="EMBL" id="CAMGYJ010000004">
    <property type="protein sequence ID" value="CAI0402482.1"/>
    <property type="molecule type" value="Genomic_DNA"/>
</dbReference>
<protein>
    <recommendedName>
        <fullName evidence="8">IQ domain-containing protein IQM6</fullName>
    </recommendedName>
</protein>
<comment type="caution">
    <text evidence="6">The sequence shown here is derived from an EMBL/GenBank/DDBJ whole genome shotgun (WGS) entry which is preliminary data.</text>
</comment>
<evidence type="ECO:0000313" key="6">
    <source>
        <dbReference type="EMBL" id="CAI0402482.1"/>
    </source>
</evidence>
<feature type="region of interest" description="Disordered" evidence="5">
    <location>
        <begin position="337"/>
        <end position="367"/>
    </location>
</feature>
<evidence type="ECO:0000256" key="2">
    <source>
        <dbReference type="ARBA" id="ARBA00004496"/>
    </source>
</evidence>
<dbReference type="InterPro" id="IPR044159">
    <property type="entry name" value="IQM"/>
</dbReference>
<dbReference type="PANTHER" id="PTHR31250:SF38">
    <property type="entry name" value="IQ DOMAIN-CONTAINING PROTEIN IQM6"/>
    <property type="match status" value="1"/>
</dbReference>
<keyword evidence="4" id="KW-0539">Nucleus</keyword>
<evidence type="ECO:0000256" key="4">
    <source>
        <dbReference type="ARBA" id="ARBA00023242"/>
    </source>
</evidence>
<keyword evidence="7" id="KW-1185">Reference proteome</keyword>
<evidence type="ECO:0000256" key="1">
    <source>
        <dbReference type="ARBA" id="ARBA00004123"/>
    </source>
</evidence>
<evidence type="ECO:0008006" key="8">
    <source>
        <dbReference type="Google" id="ProtNLM"/>
    </source>
</evidence>
<organism evidence="6 7">
    <name type="scientific">Linum tenue</name>
    <dbReference type="NCBI Taxonomy" id="586396"/>
    <lineage>
        <taxon>Eukaryota</taxon>
        <taxon>Viridiplantae</taxon>
        <taxon>Streptophyta</taxon>
        <taxon>Embryophyta</taxon>
        <taxon>Tracheophyta</taxon>
        <taxon>Spermatophyta</taxon>
        <taxon>Magnoliopsida</taxon>
        <taxon>eudicotyledons</taxon>
        <taxon>Gunneridae</taxon>
        <taxon>Pentapetalae</taxon>
        <taxon>rosids</taxon>
        <taxon>fabids</taxon>
        <taxon>Malpighiales</taxon>
        <taxon>Linaceae</taxon>
        <taxon>Linum</taxon>
    </lineage>
</organism>
<dbReference type="AlphaFoldDB" id="A0AAV0IYI4"/>
<reference evidence="6" key="1">
    <citation type="submission" date="2022-08" db="EMBL/GenBank/DDBJ databases">
        <authorList>
            <person name="Gutierrez-Valencia J."/>
        </authorList>
    </citation>
    <scope>NUCLEOTIDE SEQUENCE</scope>
</reference>
<feature type="region of interest" description="Disordered" evidence="5">
    <location>
        <begin position="494"/>
        <end position="586"/>
    </location>
</feature>
<feature type="compositionally biased region" description="Basic and acidic residues" evidence="5">
    <location>
        <begin position="350"/>
        <end position="366"/>
    </location>
</feature>
<dbReference type="PANTHER" id="PTHR31250">
    <property type="entry name" value="IQ DOMAIN-CONTAINING PROTEIN IQM3"/>
    <property type="match status" value="1"/>
</dbReference>
<sequence length="586" mass="66173">KSGGINNLEHARSMSLSSSCDSDNPMLVSSGFEFEGSLSFKTPRGEMENEAESLISSNNNIPSPLIPPHHHHHQHHAAAVRLQKVYKSFRTRRQLADCAVLAEQRWWKVLDFAELKRSSISFFDVQQPETAVSRWSRARTKAAKVGKGLFKAERARKLALQHWLEAIDPRHRYGHNLQFYYVKWLHCDSTQPFFYWLDIGEGKEVSLERCPRSKLHQQCIKYLGPAERLGYEVVIRECKLVHKETGQLLDTTGGPKDAKWIFVLSTSKTLYVAQKNKGTFQHSSFLAGGATLSAGRLVVEQGMLKAVWPHSGHYLPTEENFQEFISFLEDHGVDLIDVERSPSEEEEETSTSKDGDDMRDEEEKVNPKLARNSRWKMSKLAIPNRPNLYDVINHNADNSQVEEVEEGYETAEDSLLREEDFIFPKITSLDEEEAPEQLEAVPKEKIMVRINSHKGLASYQLANQLSCKWTTGVGPRIGCMRDYPPQIQFRVLEHMASLSPTTGRRRRRTRGGGYPLRPLSRPGVQTPTPASSSSSSHVPTLHRRAETSVLETSTGAMEDALPAVPSSESREGGQGETAQVEDDDRD</sequence>
<accession>A0AAV0IYI4</accession>
<name>A0AAV0IYI4_9ROSI</name>
<dbReference type="GO" id="GO:0005634">
    <property type="term" value="C:nucleus"/>
    <property type="evidence" value="ECO:0007669"/>
    <property type="project" value="UniProtKB-SubCell"/>
</dbReference>
<keyword evidence="3" id="KW-0963">Cytoplasm</keyword>
<proteinExistence type="predicted"/>
<evidence type="ECO:0000313" key="7">
    <source>
        <dbReference type="Proteomes" id="UP001154282"/>
    </source>
</evidence>
<evidence type="ECO:0000256" key="3">
    <source>
        <dbReference type="ARBA" id="ARBA00022490"/>
    </source>
</evidence>
<gene>
    <name evidence="6" type="ORF">LITE_LOCUS11611</name>
</gene>
<dbReference type="GO" id="GO:0005737">
    <property type="term" value="C:cytoplasm"/>
    <property type="evidence" value="ECO:0007669"/>
    <property type="project" value="UniProtKB-SubCell"/>
</dbReference>
<dbReference type="Proteomes" id="UP001154282">
    <property type="component" value="Unassembled WGS sequence"/>
</dbReference>